<feature type="coiled-coil region" evidence="1">
    <location>
        <begin position="377"/>
        <end position="502"/>
    </location>
</feature>
<keyword evidence="4" id="KW-1185">Reference proteome</keyword>
<evidence type="ECO:0000256" key="1">
    <source>
        <dbReference type="SAM" id="Coils"/>
    </source>
</evidence>
<evidence type="ECO:0000313" key="4">
    <source>
        <dbReference type="Proteomes" id="UP000005446"/>
    </source>
</evidence>
<dbReference type="Proteomes" id="UP000005446">
    <property type="component" value="Unassembled WGS sequence"/>
</dbReference>
<accession>H0EUN7</accession>
<sequence>MASDLEIDLNQLTEEEEEENYSEYPEEEGGEFEHEELVEEQYAQIEEELYSENEETEEEEEGYVDFSIREDVDMIEAPELSPSGATFGDDNESDDEDLQTDEEIQSQIATIRQEANEQMLKDKVIEEELLKLTGQPSEVDEDDEGNGNATTSGELAFQDDRDTLEARVKEMQQQILTFERAIENSTYTNPALQEELDDLQDRIYNPNDGYEAVVKRLTAELGGITADRDALQKQIAESQSQAPEGHHVGYAIKSDGSGFDFDFFSTQQQLGGEEDDGRILLVSPRQTVDPLGQQPTNCENCEDLQKRFDGAQEEYRADVVRLRGELEREVEEARGLKGGVGEGEERDGVIEELQAKREEVLFFTREITKSEMERQGLLRVNREIEGKIRTLEKVNEEYAKRIREFEMEVERKADDELYRSDVKLEPAIKDEAEQAEIRQLKARIEDLQKVVEQYETEVVALSEVAQAKDTRYEELLASTAIMIESEKRMLKIEKELRQQLAESSSTSAYSGPSATEINLLHKSQADIQRDDAHTQLKALRFQIQDFSTQFMHLEKKTYESGLALEKEKEERRKIVADLQARIGSARKENHRLCDQIVELGGTVDNFLLGTPVRGESPGRDAGEEREREKELLGARLEGERLKGVVARLEVELEGVRVQERVLRREVQEVGRLEGIVERLTGESEVLKGKLSECEKDIIRLQDTTQARPDLSTVIPPTDVKVTTLFTESLDNLNTLMAQILDSKALEHNLSLLLQQLKTWLSTHESTLYTLLTEVKARESVIPDLEFRIADLRAENKGLYARLEEKNERGMVGKVKKVVRKGEKKGDKKAVGMRELNGLGDIPIVERRGRVTRGRPNYDEGHRKSVVSPVSEGFVEDEVVKVEGDVDRKGEEGGGVVTSRKGVVTGRVTKKKTAKGKRKSSKVLDPNFIVDLTAEVEEAVEEPLPEDVGKEVLDEETQPSNTSKADQVTKKRTTTTATTKKSKRKGAKALVPNFKVDKTAHPEEEDEILEADIVKEDLEVLDTTPEVKRGRKRKARVLDGRFVDEGVVGEEEECTVYTIYESPDLDPAPS</sequence>
<comment type="caution">
    <text evidence="3">The sequence shown here is derived from an EMBL/GenBank/DDBJ whole genome shotgun (WGS) entry which is preliminary data.</text>
</comment>
<dbReference type="InParanoid" id="H0EUN7"/>
<protein>
    <submittedName>
        <fullName evidence="3">Uncharacterized protein</fullName>
    </submittedName>
</protein>
<feature type="region of interest" description="Disordered" evidence="2">
    <location>
        <begin position="75"/>
        <end position="105"/>
    </location>
</feature>
<proteinExistence type="predicted"/>
<dbReference type="HOGENOM" id="CLU_290030_0_0_1"/>
<feature type="compositionally biased region" description="Acidic residues" evidence="2">
    <location>
        <begin position="13"/>
        <end position="32"/>
    </location>
</feature>
<name>H0EUN7_GLAL7</name>
<dbReference type="AlphaFoldDB" id="H0EUN7"/>
<feature type="region of interest" description="Disordered" evidence="2">
    <location>
        <begin position="1"/>
        <end position="32"/>
    </location>
</feature>
<feature type="region of interest" description="Disordered" evidence="2">
    <location>
        <begin position="131"/>
        <end position="158"/>
    </location>
</feature>
<dbReference type="OrthoDB" id="10347115at2759"/>
<gene>
    <name evidence="3" type="ORF">M7I_6474</name>
</gene>
<feature type="compositionally biased region" description="Acidic residues" evidence="2">
    <location>
        <begin position="89"/>
        <end position="104"/>
    </location>
</feature>
<keyword evidence="1" id="KW-0175">Coiled coil</keyword>
<feature type="region of interest" description="Disordered" evidence="2">
    <location>
        <begin position="939"/>
        <end position="985"/>
    </location>
</feature>
<evidence type="ECO:0000256" key="2">
    <source>
        <dbReference type="SAM" id="MobiDB-lite"/>
    </source>
</evidence>
<dbReference type="EMBL" id="AGUE01000179">
    <property type="protein sequence ID" value="EHK97741.1"/>
    <property type="molecule type" value="Genomic_DNA"/>
</dbReference>
<feature type="coiled-coil region" evidence="1">
    <location>
        <begin position="645"/>
        <end position="696"/>
    </location>
</feature>
<reference evidence="3 4" key="1">
    <citation type="journal article" date="2012" name="Eukaryot. Cell">
        <title>Genome sequence of the fungus Glarea lozoyensis: the first genome sequence of a species from the Helotiaceae family.</title>
        <authorList>
            <person name="Youssar L."/>
            <person name="Gruening B.A."/>
            <person name="Erxleben A."/>
            <person name="Guenther S."/>
            <person name="Huettel W."/>
        </authorList>
    </citation>
    <scope>NUCLEOTIDE SEQUENCE [LARGE SCALE GENOMIC DNA]</scope>
    <source>
        <strain evidence="4">ATCC 74030 / MF5533</strain>
    </source>
</reference>
<evidence type="ECO:0000313" key="3">
    <source>
        <dbReference type="EMBL" id="EHK97741.1"/>
    </source>
</evidence>
<organism evidence="3 4">
    <name type="scientific">Glarea lozoyensis (strain ATCC 74030 / MF5533)</name>
    <dbReference type="NCBI Taxonomy" id="1104152"/>
    <lineage>
        <taxon>Eukaryota</taxon>
        <taxon>Fungi</taxon>
        <taxon>Dikarya</taxon>
        <taxon>Ascomycota</taxon>
        <taxon>Pezizomycotina</taxon>
        <taxon>Leotiomycetes</taxon>
        <taxon>Helotiales</taxon>
        <taxon>Helotiaceae</taxon>
        <taxon>Glarea</taxon>
    </lineage>
</organism>